<dbReference type="GO" id="GO:0005975">
    <property type="term" value="P:carbohydrate metabolic process"/>
    <property type="evidence" value="ECO:0007669"/>
    <property type="project" value="InterPro"/>
</dbReference>
<accession>J9D1G2</accession>
<comment type="caution">
    <text evidence="2">The sequence shown here is derived from an EMBL/GenBank/DDBJ whole genome shotgun (WGS) entry which is preliminary data.</text>
</comment>
<dbReference type="GO" id="GO:0009341">
    <property type="term" value="C:beta-galactosidase complex"/>
    <property type="evidence" value="ECO:0007669"/>
    <property type="project" value="InterPro"/>
</dbReference>
<dbReference type="GO" id="GO:0004565">
    <property type="term" value="F:beta-galactosidase activity"/>
    <property type="evidence" value="ECO:0007669"/>
    <property type="project" value="InterPro"/>
</dbReference>
<dbReference type="InterPro" id="IPR014718">
    <property type="entry name" value="GH-type_carb-bd"/>
</dbReference>
<dbReference type="Gene3D" id="2.70.98.10">
    <property type="match status" value="1"/>
</dbReference>
<dbReference type="InterPro" id="IPR004199">
    <property type="entry name" value="B-gal_small/dom_5"/>
</dbReference>
<name>J9D1G2_9ZZZZ</name>
<sequence>QWCDPADQLWRDATHWYDLVRSETLFAHFDAFQRGLGNNSCGGDSCLDPYLCPTSGELSYTLRFVPTVRQ</sequence>
<evidence type="ECO:0000313" key="2">
    <source>
        <dbReference type="EMBL" id="EJX06416.1"/>
    </source>
</evidence>
<protein>
    <recommendedName>
        <fullName evidence="1">Beta galactosidase small chain/ domain-containing protein</fullName>
    </recommendedName>
</protein>
<evidence type="ECO:0000259" key="1">
    <source>
        <dbReference type="Pfam" id="PF02929"/>
    </source>
</evidence>
<feature type="non-terminal residue" evidence="2">
    <location>
        <position position="1"/>
    </location>
</feature>
<dbReference type="InterPro" id="IPR011013">
    <property type="entry name" value="Gal_mutarotase_sf_dom"/>
</dbReference>
<dbReference type="EMBL" id="AMCI01001166">
    <property type="protein sequence ID" value="EJX06416.1"/>
    <property type="molecule type" value="Genomic_DNA"/>
</dbReference>
<proteinExistence type="predicted"/>
<gene>
    <name evidence="2" type="ORF">EVA_05474</name>
</gene>
<organism evidence="2">
    <name type="scientific">gut metagenome</name>
    <dbReference type="NCBI Taxonomy" id="749906"/>
    <lineage>
        <taxon>unclassified sequences</taxon>
        <taxon>metagenomes</taxon>
        <taxon>organismal metagenomes</taxon>
    </lineage>
</organism>
<feature type="domain" description="Beta galactosidase small chain/" evidence="1">
    <location>
        <begin position="10"/>
        <end position="63"/>
    </location>
</feature>
<dbReference type="Pfam" id="PF02929">
    <property type="entry name" value="Bgal_small_N"/>
    <property type="match status" value="1"/>
</dbReference>
<dbReference type="AlphaFoldDB" id="J9D1G2"/>
<dbReference type="GO" id="GO:0030246">
    <property type="term" value="F:carbohydrate binding"/>
    <property type="evidence" value="ECO:0007669"/>
    <property type="project" value="InterPro"/>
</dbReference>
<reference evidence="2" key="1">
    <citation type="journal article" date="2012" name="PLoS ONE">
        <title>Gene sets for utilization of primary and secondary nutrition supplies in the distal gut of endangered iberian lynx.</title>
        <authorList>
            <person name="Alcaide M."/>
            <person name="Messina E."/>
            <person name="Richter M."/>
            <person name="Bargiela R."/>
            <person name="Peplies J."/>
            <person name="Huws S.A."/>
            <person name="Newbold C.J."/>
            <person name="Golyshin P.N."/>
            <person name="Simon M.A."/>
            <person name="Lopez G."/>
            <person name="Yakimov M.M."/>
            <person name="Ferrer M."/>
        </authorList>
    </citation>
    <scope>NUCLEOTIDE SEQUENCE</scope>
</reference>
<dbReference type="SUPFAM" id="SSF74650">
    <property type="entry name" value="Galactose mutarotase-like"/>
    <property type="match status" value="1"/>
</dbReference>